<feature type="region of interest" description="Disordered" evidence="1">
    <location>
        <begin position="298"/>
        <end position="340"/>
    </location>
</feature>
<dbReference type="InterPro" id="IPR031768">
    <property type="entry name" value="CBM60_xylan-bd"/>
</dbReference>
<protein>
    <recommendedName>
        <fullName evidence="2">Carbohydrate binding module xylan-binding domain-containing protein</fullName>
    </recommendedName>
</protein>
<proteinExistence type="predicted"/>
<reference evidence="3 4" key="1">
    <citation type="submission" date="2018-05" db="EMBL/GenBank/DDBJ databases">
        <title>Complete Genome Sequence of Methylobacterium sp. 17Sr1-28.</title>
        <authorList>
            <person name="Srinivasan S."/>
        </authorList>
    </citation>
    <scope>NUCLEOTIDE SEQUENCE [LARGE SCALE GENOMIC DNA]</scope>
    <source>
        <strain evidence="3 4">17Sr1-28</strain>
    </source>
</reference>
<organism evidence="3 4">
    <name type="scientific">Methylobacterium terrae</name>
    <dbReference type="NCBI Taxonomy" id="2202827"/>
    <lineage>
        <taxon>Bacteria</taxon>
        <taxon>Pseudomonadati</taxon>
        <taxon>Pseudomonadota</taxon>
        <taxon>Alphaproteobacteria</taxon>
        <taxon>Hyphomicrobiales</taxon>
        <taxon>Methylobacteriaceae</taxon>
        <taxon>Methylobacterium</taxon>
    </lineage>
</organism>
<dbReference type="EMBL" id="CP029553">
    <property type="protein sequence ID" value="AWN46781.1"/>
    <property type="molecule type" value="Genomic_DNA"/>
</dbReference>
<evidence type="ECO:0000256" key="1">
    <source>
        <dbReference type="SAM" id="MobiDB-lite"/>
    </source>
</evidence>
<dbReference type="AlphaFoldDB" id="A0A2U8WMP1"/>
<evidence type="ECO:0000259" key="2">
    <source>
        <dbReference type="Pfam" id="PF16841"/>
    </source>
</evidence>
<dbReference type="Pfam" id="PF16841">
    <property type="entry name" value="CBM60"/>
    <property type="match status" value="1"/>
</dbReference>
<dbReference type="Gene3D" id="2.60.60.40">
    <property type="match status" value="1"/>
</dbReference>
<accession>A0A2U8WMP1</accession>
<feature type="compositionally biased region" description="Low complexity" evidence="1">
    <location>
        <begin position="309"/>
        <end position="329"/>
    </location>
</feature>
<keyword evidence="4" id="KW-1185">Reference proteome</keyword>
<gene>
    <name evidence="3" type="ORF">DK419_11050</name>
</gene>
<evidence type="ECO:0000313" key="4">
    <source>
        <dbReference type="Proteomes" id="UP000245444"/>
    </source>
</evidence>
<name>A0A2U8WMP1_9HYPH</name>
<feature type="domain" description="Carbohydrate binding module xylan-binding" evidence="2">
    <location>
        <begin position="352"/>
        <end position="435"/>
    </location>
</feature>
<dbReference type="OrthoDB" id="5731828at2"/>
<dbReference type="KEGG" id="mtea:DK419_11050"/>
<dbReference type="Proteomes" id="UP000245444">
    <property type="component" value="Chromosome"/>
</dbReference>
<evidence type="ECO:0000313" key="3">
    <source>
        <dbReference type="EMBL" id="AWN46781.1"/>
    </source>
</evidence>
<sequence length="456" mass="47407">MAYETVAQPFAPSSIWNTPIGSSAQFQAASGAQTASIQHQAGVNTWIGQDAIPIYQAKSTDPMATWSYDSRGTNNADWTLGGNSSMNGTFQMRTPTDVQFKTGDGWAIIVSEDGQHYIETWLGAKTGSNSYHANLVVENTVTGDGIANAPGAHEGIRAAGMSLMGGVVQKADLDSLEIDHAVAMAISTTQAGSAKTPYVWPATTADGFSGSYSGSIPLGSLFAIPKDVDLNAIGIKTAEGMALAKAYQNYGGYVTDTAGPNTMQLAYLEKGVSQAQADNLFKDMGAIRAHLEMVTNNTAATPAGGGDHSVPSTPATTTPAPATPVATPSTGGGTAQPSVSLGSGSDQLLLKISQDAYHGNAQYAVSVDGKQIGGVQTAHASHAAGQSDLISVRGDWSQGNHDVAIRFLNDDWGGTAAKDRNLYVDSATYHGQDVQGAHLTLMSDGAQHFTFHDYLV</sequence>